<dbReference type="Proteomes" id="UP000280434">
    <property type="component" value="Unassembled WGS sequence"/>
</dbReference>
<organism evidence="2 3">
    <name type="scientific">Trinickia fusca</name>
    <dbReference type="NCBI Taxonomy" id="2419777"/>
    <lineage>
        <taxon>Bacteria</taxon>
        <taxon>Pseudomonadati</taxon>
        <taxon>Pseudomonadota</taxon>
        <taxon>Betaproteobacteria</taxon>
        <taxon>Burkholderiales</taxon>
        <taxon>Burkholderiaceae</taxon>
        <taxon>Trinickia</taxon>
    </lineage>
</organism>
<dbReference type="AlphaFoldDB" id="A0A494X1K2"/>
<dbReference type="PANTHER" id="PTHR40593:SF1">
    <property type="entry name" value="PENICILLIN-BINDING PROTEIN ACTIVATOR LPOB"/>
    <property type="match status" value="1"/>
</dbReference>
<keyword evidence="3" id="KW-1185">Reference proteome</keyword>
<accession>A0A494X1K2</accession>
<evidence type="ECO:0000313" key="3">
    <source>
        <dbReference type="Proteomes" id="UP000280434"/>
    </source>
</evidence>
<dbReference type="Gene3D" id="3.40.50.10610">
    <property type="entry name" value="ABC-type transport auxiliary lipoprotein component"/>
    <property type="match status" value="1"/>
</dbReference>
<dbReference type="EMBL" id="RBZV01000014">
    <property type="protein sequence ID" value="RKP44200.1"/>
    <property type="molecule type" value="Genomic_DNA"/>
</dbReference>
<dbReference type="GO" id="GO:0031241">
    <property type="term" value="C:periplasmic side of cell outer membrane"/>
    <property type="evidence" value="ECO:0007669"/>
    <property type="project" value="TreeGrafter"/>
</dbReference>
<evidence type="ECO:0000256" key="1">
    <source>
        <dbReference type="NCBIfam" id="TIGR02722"/>
    </source>
</evidence>
<dbReference type="GO" id="GO:0009252">
    <property type="term" value="P:peptidoglycan biosynthetic process"/>
    <property type="evidence" value="ECO:0007669"/>
    <property type="project" value="TreeGrafter"/>
</dbReference>
<proteinExistence type="predicted"/>
<comment type="caution">
    <text evidence="2">The sequence shown here is derived from an EMBL/GenBank/DDBJ whole genome shotgun (WGS) entry which is preliminary data.</text>
</comment>
<dbReference type="NCBIfam" id="TIGR02722">
    <property type="entry name" value="lp"/>
    <property type="match status" value="1"/>
</dbReference>
<dbReference type="RefSeq" id="WP_121281289.1">
    <property type="nucleotide sequence ID" value="NZ_RBZV01000014.1"/>
</dbReference>
<reference evidence="2 3" key="1">
    <citation type="submission" date="2018-10" db="EMBL/GenBank/DDBJ databases">
        <title>Paraburkholderia sp. 7MK8-2, isolated from soil.</title>
        <authorList>
            <person name="Gao Z.-H."/>
            <person name="Qiu L.-H."/>
        </authorList>
    </citation>
    <scope>NUCLEOTIDE SEQUENCE [LARGE SCALE GENOMIC DNA]</scope>
    <source>
        <strain evidence="2 3">7MK8-2</strain>
    </source>
</reference>
<dbReference type="InterPro" id="IPR014094">
    <property type="entry name" value="LpoB"/>
</dbReference>
<dbReference type="GO" id="GO:0030234">
    <property type="term" value="F:enzyme regulator activity"/>
    <property type="evidence" value="ECO:0007669"/>
    <property type="project" value="TreeGrafter"/>
</dbReference>
<dbReference type="PANTHER" id="PTHR40593">
    <property type="entry name" value="PENICILLIN-BINDING PROTEIN ACTIVATOR LPOB"/>
    <property type="match status" value="1"/>
</dbReference>
<sequence length="202" mass="22022">MFKRILQSSAIISSAAALVGCSVNGPLVGGSGNVQYGDAQAVETVTNEFGSTDLQSIAEAMSRSLLQSRVIAQAGKPPVVTLAEVKNKTSEYIDTRVITEKIRTELLKSGSVRFAVSTTEMQSQVDELKRQSQSGLYRSNGSAKIGKMEGAKYRLEGSISSIVKRSSNVKDVYYVFDLNLINNETGLMEWADEKEIRKTSQR</sequence>
<gene>
    <name evidence="2" type="primary">lpoB</name>
    <name evidence="2" type="ORF">D7S89_23170</name>
</gene>
<protein>
    <recommendedName>
        <fullName evidence="1">Penicillin-binding protein activator LpoB</fullName>
    </recommendedName>
</protein>
<dbReference type="OrthoDB" id="9803653at2"/>
<dbReference type="PROSITE" id="PS51257">
    <property type="entry name" value="PROKAR_LIPOPROTEIN"/>
    <property type="match status" value="1"/>
</dbReference>
<evidence type="ECO:0000313" key="2">
    <source>
        <dbReference type="EMBL" id="RKP44200.1"/>
    </source>
</evidence>
<name>A0A494X1K2_9BURK</name>
<dbReference type="Pfam" id="PF13036">
    <property type="entry name" value="LpoB"/>
    <property type="match status" value="1"/>
</dbReference>